<dbReference type="Gene3D" id="3.30.70.2970">
    <property type="entry name" value="Protein of unknown function (DUF541), domain 2"/>
    <property type="match status" value="1"/>
</dbReference>
<gene>
    <name evidence="2" type="ORF">RF819_15860</name>
</gene>
<name>A0A1T1AVL6_RHOFE</name>
<dbReference type="GO" id="GO:0006974">
    <property type="term" value="P:DNA damage response"/>
    <property type="evidence" value="ECO:0007669"/>
    <property type="project" value="TreeGrafter"/>
</dbReference>
<accession>A0A1T1AVL6</accession>
<evidence type="ECO:0000313" key="3">
    <source>
        <dbReference type="Proteomes" id="UP000190750"/>
    </source>
</evidence>
<dbReference type="EMBL" id="MTJN01000002">
    <property type="protein sequence ID" value="OOV07998.1"/>
    <property type="molecule type" value="Genomic_DNA"/>
</dbReference>
<dbReference type="Pfam" id="PF04402">
    <property type="entry name" value="SIMPL"/>
    <property type="match status" value="1"/>
</dbReference>
<dbReference type="Gene3D" id="3.30.110.170">
    <property type="entry name" value="Protein of unknown function (DUF541), domain 1"/>
    <property type="match status" value="1"/>
</dbReference>
<dbReference type="AlphaFoldDB" id="A0A1T1AVL6"/>
<dbReference type="InterPro" id="IPR007497">
    <property type="entry name" value="SIMPL/DUF541"/>
</dbReference>
<evidence type="ECO:0000256" key="1">
    <source>
        <dbReference type="SAM" id="SignalP"/>
    </source>
</evidence>
<proteinExistence type="predicted"/>
<dbReference type="InterPro" id="IPR052022">
    <property type="entry name" value="26kDa_periplasmic_antigen"/>
</dbReference>
<evidence type="ECO:0000313" key="2">
    <source>
        <dbReference type="EMBL" id="OOV07998.1"/>
    </source>
</evidence>
<dbReference type="PANTHER" id="PTHR34387">
    <property type="entry name" value="SLR1258 PROTEIN"/>
    <property type="match status" value="1"/>
</dbReference>
<organism evidence="2 3">
    <name type="scientific">Rhodoferax fermentans</name>
    <dbReference type="NCBI Taxonomy" id="28066"/>
    <lineage>
        <taxon>Bacteria</taxon>
        <taxon>Pseudomonadati</taxon>
        <taxon>Pseudomonadota</taxon>
        <taxon>Betaproteobacteria</taxon>
        <taxon>Burkholderiales</taxon>
        <taxon>Comamonadaceae</taxon>
        <taxon>Rhodoferax</taxon>
    </lineage>
</organism>
<feature type="chain" id="PRO_5012119999" evidence="1">
    <location>
        <begin position="26"/>
        <end position="235"/>
    </location>
</feature>
<sequence>MKNSSKLVACCALLTWASASFSQMASAPLPMQRVSLAAQASVQVAQDLLTMSLSTTREGTDPQLVQTQLKNALDTALNLAKKEARPAQMTVRTGRFGLSPRYDRNGKITGWQGSTELVLEGQDFARISETAGKLNTLTVSGASFGLTQAQRQSAQAQAQAQAIALFRQRATEIAKAFDFKSYTLGEVSVNYDEGGPIFQPQMKAVRAMAVEDASVPVEAGMASVSVNVSGSVQLQ</sequence>
<dbReference type="Proteomes" id="UP000190750">
    <property type="component" value="Unassembled WGS sequence"/>
</dbReference>
<protein>
    <submittedName>
        <fullName evidence="2">SIMPL domain-containing protein</fullName>
    </submittedName>
</protein>
<reference evidence="2 3" key="1">
    <citation type="submission" date="2017-01" db="EMBL/GenBank/DDBJ databases">
        <title>Genome sequencing of Rhodoferax fermentans JCM 7819.</title>
        <authorList>
            <person name="Kim Y.J."/>
            <person name="Farh M.E.-A."/>
            <person name="Yang D.-C."/>
        </authorList>
    </citation>
    <scope>NUCLEOTIDE SEQUENCE [LARGE SCALE GENOMIC DNA]</scope>
    <source>
        <strain evidence="2 3">JCM 7819</strain>
    </source>
</reference>
<dbReference type="STRING" id="28066.RF819_15860"/>
<keyword evidence="3" id="KW-1185">Reference proteome</keyword>
<feature type="signal peptide" evidence="1">
    <location>
        <begin position="1"/>
        <end position="25"/>
    </location>
</feature>
<dbReference type="PANTHER" id="PTHR34387:SF1">
    <property type="entry name" value="PERIPLASMIC IMMUNOGENIC PROTEIN"/>
    <property type="match status" value="1"/>
</dbReference>
<comment type="caution">
    <text evidence="2">The sequence shown here is derived from an EMBL/GenBank/DDBJ whole genome shotgun (WGS) entry which is preliminary data.</text>
</comment>
<keyword evidence="1" id="KW-0732">Signal</keyword>